<dbReference type="EMBL" id="SOEG01000008">
    <property type="protein sequence ID" value="TDX52084.1"/>
    <property type="molecule type" value="Genomic_DNA"/>
</dbReference>
<name>A0A4R8H9A4_9FIRM</name>
<reference evidence="1 2" key="1">
    <citation type="submission" date="2019-03" db="EMBL/GenBank/DDBJ databases">
        <title>Subsurface microbial communities from deep shales in Ohio and West Virginia, USA.</title>
        <authorList>
            <person name="Wrighton K."/>
        </authorList>
    </citation>
    <scope>NUCLEOTIDE SEQUENCE [LARGE SCALE GENOMIC DNA]</scope>
    <source>
        <strain evidence="1 2">MSL 6dP</strain>
    </source>
</reference>
<keyword evidence="2" id="KW-1185">Reference proteome</keyword>
<evidence type="ECO:0000313" key="2">
    <source>
        <dbReference type="Proteomes" id="UP000295832"/>
    </source>
</evidence>
<protein>
    <submittedName>
        <fullName evidence="1">Uncharacterized protein</fullName>
    </submittedName>
</protein>
<dbReference type="Proteomes" id="UP000295832">
    <property type="component" value="Unassembled WGS sequence"/>
</dbReference>
<sequence>MGKVKNVNREDKKDAIKMLMTTANEDLDISFLEFIDLAKELAEEYIAKEKVEIYQEISPGLYRKTLRL</sequence>
<accession>A0A4R8H9A4</accession>
<organism evidence="1 2">
    <name type="scientific">Orenia marismortui</name>
    <dbReference type="NCBI Taxonomy" id="46469"/>
    <lineage>
        <taxon>Bacteria</taxon>
        <taxon>Bacillati</taxon>
        <taxon>Bacillota</taxon>
        <taxon>Clostridia</taxon>
        <taxon>Halanaerobiales</taxon>
        <taxon>Halobacteroidaceae</taxon>
        <taxon>Orenia</taxon>
    </lineage>
</organism>
<proteinExistence type="predicted"/>
<comment type="caution">
    <text evidence="1">The sequence shown here is derived from an EMBL/GenBank/DDBJ whole genome shotgun (WGS) entry which is preliminary data.</text>
</comment>
<evidence type="ECO:0000313" key="1">
    <source>
        <dbReference type="EMBL" id="TDX52084.1"/>
    </source>
</evidence>
<dbReference type="AlphaFoldDB" id="A0A4R8H9A4"/>
<dbReference type="STRING" id="926561.GCA_000379025_02511"/>
<gene>
    <name evidence="1" type="ORF">C7959_1086</name>
</gene>